<reference evidence="7" key="1">
    <citation type="submission" date="2022-05" db="EMBL/GenBank/DDBJ databases">
        <title>The Musa troglodytarum L. genome provides insights into the mechanism of non-climacteric behaviour and enrichment of carotenoids.</title>
        <authorList>
            <person name="Wang J."/>
        </authorList>
    </citation>
    <scope>NUCLEOTIDE SEQUENCE</scope>
    <source>
        <tissue evidence="7">Leaf</tissue>
    </source>
</reference>
<evidence type="ECO:0000256" key="1">
    <source>
        <dbReference type="ARBA" id="ARBA00006975"/>
    </source>
</evidence>
<dbReference type="PANTHER" id="PTHR10772">
    <property type="entry name" value="10 KDA HEAT SHOCK PROTEIN"/>
    <property type="match status" value="1"/>
</dbReference>
<name>A0A9E7KRR5_9LILI</name>
<comment type="function">
    <text evidence="3">Seems to function only as a co-chaperone, along with cpn60, and in certain cases is essential for the discharge of biologically active proteins from cpn60.</text>
</comment>
<evidence type="ECO:0000313" key="7">
    <source>
        <dbReference type="EMBL" id="URE27051.1"/>
    </source>
</evidence>
<dbReference type="GO" id="GO:0005739">
    <property type="term" value="C:mitochondrion"/>
    <property type="evidence" value="ECO:0007669"/>
    <property type="project" value="TreeGrafter"/>
</dbReference>
<dbReference type="GO" id="GO:0051087">
    <property type="term" value="F:protein-folding chaperone binding"/>
    <property type="evidence" value="ECO:0007669"/>
    <property type="project" value="TreeGrafter"/>
</dbReference>
<dbReference type="InterPro" id="IPR020818">
    <property type="entry name" value="Chaperonin_GroES"/>
</dbReference>
<dbReference type="PRINTS" id="PR00297">
    <property type="entry name" value="CHAPERONIN10"/>
</dbReference>
<gene>
    <name evidence="7" type="ORF">MUK42_16825</name>
</gene>
<accession>A0A9E7KRR5</accession>
<protein>
    <recommendedName>
        <fullName evidence="5">Protein groES</fullName>
    </recommendedName>
</protein>
<organism evidence="7 8">
    <name type="scientific">Musa troglodytarum</name>
    <name type="common">fe'i banana</name>
    <dbReference type="NCBI Taxonomy" id="320322"/>
    <lineage>
        <taxon>Eukaryota</taxon>
        <taxon>Viridiplantae</taxon>
        <taxon>Streptophyta</taxon>
        <taxon>Embryophyta</taxon>
        <taxon>Tracheophyta</taxon>
        <taxon>Spermatophyta</taxon>
        <taxon>Magnoliopsida</taxon>
        <taxon>Liliopsida</taxon>
        <taxon>Zingiberales</taxon>
        <taxon>Musaceae</taxon>
        <taxon>Musa</taxon>
    </lineage>
</organism>
<evidence type="ECO:0000256" key="5">
    <source>
        <dbReference type="ARBA" id="ARBA00083733"/>
    </source>
</evidence>
<dbReference type="GO" id="GO:0044183">
    <property type="term" value="F:protein folding chaperone"/>
    <property type="evidence" value="ECO:0007669"/>
    <property type="project" value="InterPro"/>
</dbReference>
<dbReference type="Proteomes" id="UP001055439">
    <property type="component" value="Chromosome 8"/>
</dbReference>
<dbReference type="EMBL" id="CP097510">
    <property type="protein sequence ID" value="URE27051.1"/>
    <property type="molecule type" value="Genomic_DNA"/>
</dbReference>
<proteinExistence type="inferred from homology"/>
<evidence type="ECO:0000256" key="3">
    <source>
        <dbReference type="ARBA" id="ARBA00053355"/>
    </source>
</evidence>
<dbReference type="GO" id="GO:0046872">
    <property type="term" value="F:metal ion binding"/>
    <property type="evidence" value="ECO:0007669"/>
    <property type="project" value="TreeGrafter"/>
</dbReference>
<comment type="subunit">
    <text evidence="4">Forms stable complexes with CPN60 in the presence of ATP.</text>
</comment>
<evidence type="ECO:0000256" key="4">
    <source>
        <dbReference type="ARBA" id="ARBA00062160"/>
    </source>
</evidence>
<keyword evidence="8" id="KW-1185">Reference proteome</keyword>
<dbReference type="FunFam" id="2.30.33.40:FF:000002">
    <property type="entry name" value="10 kDa chaperonin, mitochondrial"/>
    <property type="match status" value="1"/>
</dbReference>
<sequence>MHAGPTGFRNAPVTRTLVITSAVLSVTSAVSGRPRRLGLSFQVPFLDSPILRALCDHKLGRALNELAVTLGFQLLLCGWKWSFIPGICGVLAGFLYRVNAFGIRRLKQNYPSVGHVSMPEPPESSIATLVSMGRRVVFLLRRSRSCVGSRWLEKTRDEEKDDQREEEESMAVHDYVASLHPPVMRIRLLQERRFIGGGVSSRHGIIDVMGISPFRAWFDDVGRPAERQERRLIRGRFALFLRPSMAKRLIPLFNRVLVEKIVPPSKTSAGILLPEKTTKLNSGKVIAVGPGACDRDGKLIPVSVKEGDTVLLPEYGGTEVKLGEKEYHLYRDDDILGTLCD</sequence>
<dbReference type="SUPFAM" id="SSF50129">
    <property type="entry name" value="GroES-like"/>
    <property type="match status" value="1"/>
</dbReference>
<dbReference type="Pfam" id="PF00166">
    <property type="entry name" value="Cpn10"/>
    <property type="match status" value="1"/>
</dbReference>
<dbReference type="GO" id="GO:0051082">
    <property type="term" value="F:unfolded protein binding"/>
    <property type="evidence" value="ECO:0007669"/>
    <property type="project" value="TreeGrafter"/>
</dbReference>
<dbReference type="CDD" id="cd00320">
    <property type="entry name" value="cpn10"/>
    <property type="match status" value="1"/>
</dbReference>
<evidence type="ECO:0000256" key="6">
    <source>
        <dbReference type="RuleBase" id="RU003479"/>
    </source>
</evidence>
<evidence type="ECO:0000256" key="2">
    <source>
        <dbReference type="ARBA" id="ARBA00023186"/>
    </source>
</evidence>
<dbReference type="SMART" id="SM00883">
    <property type="entry name" value="Cpn10"/>
    <property type="match status" value="1"/>
</dbReference>
<comment type="similarity">
    <text evidence="1 6">Belongs to the GroES chaperonin family.</text>
</comment>
<keyword evidence="2 6" id="KW-0143">Chaperone</keyword>
<dbReference type="GO" id="GO:0005524">
    <property type="term" value="F:ATP binding"/>
    <property type="evidence" value="ECO:0007669"/>
    <property type="project" value="InterPro"/>
</dbReference>
<dbReference type="OrthoDB" id="184876at2759"/>
<dbReference type="AlphaFoldDB" id="A0A9E7KRR5"/>
<dbReference type="Gene3D" id="2.30.33.40">
    <property type="entry name" value="GroES chaperonin"/>
    <property type="match status" value="1"/>
</dbReference>
<dbReference type="InterPro" id="IPR037124">
    <property type="entry name" value="Chaperonin_GroES_sf"/>
</dbReference>
<dbReference type="PANTHER" id="PTHR10772:SF0">
    <property type="entry name" value="10 KDA HEAT SHOCK PROTEIN, MITOCHONDRIAL"/>
    <property type="match status" value="1"/>
</dbReference>
<evidence type="ECO:0000313" key="8">
    <source>
        <dbReference type="Proteomes" id="UP001055439"/>
    </source>
</evidence>
<dbReference type="InterPro" id="IPR011032">
    <property type="entry name" value="GroES-like_sf"/>
</dbReference>